<organism evidence="2 3">
    <name type="scientific">Candidatus Kaiserbacteria bacterium RIFOXYD1_FULL_47_14</name>
    <dbReference type="NCBI Taxonomy" id="1798533"/>
    <lineage>
        <taxon>Bacteria</taxon>
        <taxon>Candidatus Kaiseribacteriota</taxon>
    </lineage>
</organism>
<dbReference type="PANTHER" id="PTHR45947">
    <property type="entry name" value="SULFOQUINOVOSYL TRANSFERASE SQD2"/>
    <property type="match status" value="1"/>
</dbReference>
<protein>
    <recommendedName>
        <fullName evidence="1">Glycosyl transferase family 1 domain-containing protein</fullName>
    </recommendedName>
</protein>
<name>A0A1F6G671_9BACT</name>
<evidence type="ECO:0000313" key="2">
    <source>
        <dbReference type="EMBL" id="OGG93607.1"/>
    </source>
</evidence>
<gene>
    <name evidence="2" type="ORF">A2609_00390</name>
</gene>
<reference evidence="2 3" key="1">
    <citation type="journal article" date="2016" name="Nat. Commun.">
        <title>Thousands of microbial genomes shed light on interconnected biogeochemical processes in an aquifer system.</title>
        <authorList>
            <person name="Anantharaman K."/>
            <person name="Brown C.T."/>
            <person name="Hug L.A."/>
            <person name="Sharon I."/>
            <person name="Castelle C.J."/>
            <person name="Probst A.J."/>
            <person name="Thomas B.C."/>
            <person name="Singh A."/>
            <person name="Wilkins M.J."/>
            <person name="Karaoz U."/>
            <person name="Brodie E.L."/>
            <person name="Williams K.H."/>
            <person name="Hubbard S.S."/>
            <person name="Banfield J.F."/>
        </authorList>
    </citation>
    <scope>NUCLEOTIDE SEQUENCE [LARGE SCALE GENOMIC DNA]</scope>
</reference>
<dbReference type="EMBL" id="MFMU01000005">
    <property type="protein sequence ID" value="OGG93607.1"/>
    <property type="molecule type" value="Genomic_DNA"/>
</dbReference>
<evidence type="ECO:0000313" key="3">
    <source>
        <dbReference type="Proteomes" id="UP000176867"/>
    </source>
</evidence>
<evidence type="ECO:0000259" key="1">
    <source>
        <dbReference type="Pfam" id="PF00534"/>
    </source>
</evidence>
<dbReference type="Pfam" id="PF00534">
    <property type="entry name" value="Glycos_transf_1"/>
    <property type="match status" value="1"/>
</dbReference>
<dbReference type="GO" id="GO:0016757">
    <property type="term" value="F:glycosyltransferase activity"/>
    <property type="evidence" value="ECO:0007669"/>
    <property type="project" value="InterPro"/>
</dbReference>
<dbReference type="InterPro" id="IPR050194">
    <property type="entry name" value="Glycosyltransferase_grp1"/>
</dbReference>
<proteinExistence type="predicted"/>
<dbReference type="Proteomes" id="UP000176867">
    <property type="component" value="Unassembled WGS sequence"/>
</dbReference>
<comment type="caution">
    <text evidence="2">The sequence shown here is derived from an EMBL/GenBank/DDBJ whole genome shotgun (WGS) entry which is preliminary data.</text>
</comment>
<accession>A0A1F6G671</accession>
<dbReference type="Gene3D" id="3.40.50.2000">
    <property type="entry name" value="Glycogen Phosphorylase B"/>
    <property type="match status" value="2"/>
</dbReference>
<dbReference type="AlphaFoldDB" id="A0A1F6G671"/>
<dbReference type="InterPro" id="IPR001296">
    <property type="entry name" value="Glyco_trans_1"/>
</dbReference>
<feature type="domain" description="Glycosyl transferase family 1" evidence="1">
    <location>
        <begin position="166"/>
        <end position="277"/>
    </location>
</feature>
<dbReference type="PANTHER" id="PTHR45947:SF3">
    <property type="entry name" value="SULFOQUINOVOSYL TRANSFERASE SQD2"/>
    <property type="match status" value="1"/>
</dbReference>
<dbReference type="STRING" id="1798533.A2609_00390"/>
<sequence>MKLLIVTQAVDADDSDLGFFVQWIEEFSKHCEKITVICLREGKYTLPSNVEIIVLGKAPRLVRAMRFWRACISRRAEYDAVFVHMNPEYIVLAGLLWRFMHKRIALWYTHKSVNLKLRIAVLFAHTIFSASAESFRLRTKKLRVMGHGIDVDFFSPDPQILRGTAVISVGRLSPTKRHDLTICAAEHFPNEVWVVGEGPEMQRLKNLAEQLSLVSRVHFLGPQTQEQLREKYRTAGVFVHTSETGSLDKVVLEALACGLPVITTSTILTGLPVIVISATPEDIAKEVIAVRTIDTDSLVAYVREHHSLQHLIPIILDSIQVI</sequence>
<dbReference type="SUPFAM" id="SSF53756">
    <property type="entry name" value="UDP-Glycosyltransferase/glycogen phosphorylase"/>
    <property type="match status" value="1"/>
</dbReference>